<dbReference type="Pfam" id="PF24798">
    <property type="entry name" value="Ig-CFAP74_4th"/>
    <property type="match status" value="1"/>
</dbReference>
<name>A0A8E0RRA4_9TREM</name>
<reference evidence="5" key="1">
    <citation type="submission" date="2019-05" db="EMBL/GenBank/DDBJ databases">
        <title>Annotation for the trematode Fasciolopsis buski.</title>
        <authorList>
            <person name="Choi Y.-J."/>
        </authorList>
    </citation>
    <scope>NUCLEOTIDE SEQUENCE</scope>
    <source>
        <strain evidence="5">HT</strain>
        <tissue evidence="5">Whole worm</tissue>
    </source>
</reference>
<feature type="compositionally biased region" description="Acidic residues" evidence="1">
    <location>
        <begin position="98"/>
        <end position="108"/>
    </location>
</feature>
<proteinExistence type="predicted"/>
<dbReference type="Pfam" id="PF24771">
    <property type="entry name" value="Ig_CFAP74_1st"/>
    <property type="match status" value="1"/>
</dbReference>
<dbReference type="OrthoDB" id="545169at2759"/>
<dbReference type="Pfam" id="PF24778">
    <property type="entry name" value="Ig-CFAP74_3rd"/>
    <property type="match status" value="1"/>
</dbReference>
<dbReference type="PANTHER" id="PTHR22538:SF0">
    <property type="entry name" value="CILIA- AND FLAGELLA-ASSOCIATED PROTEIN 74"/>
    <property type="match status" value="1"/>
</dbReference>
<gene>
    <name evidence="5" type="ORF">FBUS_03639</name>
</gene>
<keyword evidence="6" id="KW-1185">Reference proteome</keyword>
<feature type="region of interest" description="Disordered" evidence="1">
    <location>
        <begin position="836"/>
        <end position="884"/>
    </location>
</feature>
<dbReference type="PANTHER" id="PTHR22538">
    <property type="entry name" value="CILIA- AND FLAGELLA-ASSOCIATED PROTEIN 74"/>
    <property type="match status" value="1"/>
</dbReference>
<evidence type="ECO:0000259" key="3">
    <source>
        <dbReference type="Pfam" id="PF24778"/>
    </source>
</evidence>
<dbReference type="Proteomes" id="UP000728185">
    <property type="component" value="Unassembled WGS sequence"/>
</dbReference>
<comment type="caution">
    <text evidence="5">The sequence shown here is derived from an EMBL/GenBank/DDBJ whole genome shotgun (WGS) entry which is preliminary data.</text>
</comment>
<evidence type="ECO:0000256" key="1">
    <source>
        <dbReference type="SAM" id="MobiDB-lite"/>
    </source>
</evidence>
<feature type="compositionally biased region" description="Basic and acidic residues" evidence="1">
    <location>
        <begin position="837"/>
        <end position="852"/>
    </location>
</feature>
<evidence type="ECO:0000313" key="5">
    <source>
        <dbReference type="EMBL" id="KAA0191147.1"/>
    </source>
</evidence>
<feature type="compositionally biased region" description="Basic and acidic residues" evidence="1">
    <location>
        <begin position="76"/>
        <end position="86"/>
    </location>
</feature>
<dbReference type="InterPro" id="IPR056307">
    <property type="entry name" value="Ig-CFAP74_3rd"/>
</dbReference>
<feature type="non-terminal residue" evidence="5">
    <location>
        <position position="1"/>
    </location>
</feature>
<dbReference type="Pfam" id="PF24770">
    <property type="entry name" value="Ig-CFAP74_2"/>
    <property type="match status" value="1"/>
</dbReference>
<accession>A0A8E0RRA4</accession>
<feature type="domain" description="CFAP74 fourth Ig-like" evidence="4">
    <location>
        <begin position="593"/>
        <end position="687"/>
    </location>
</feature>
<feature type="domain" description="CFAP74 second Ig-like" evidence="2">
    <location>
        <begin position="263"/>
        <end position="450"/>
    </location>
</feature>
<dbReference type="InterPro" id="IPR056310">
    <property type="entry name" value="Ig-CFAP74_4th"/>
</dbReference>
<dbReference type="EMBL" id="LUCM01006526">
    <property type="protein sequence ID" value="KAA0191147.1"/>
    <property type="molecule type" value="Genomic_DNA"/>
</dbReference>
<evidence type="ECO:0000259" key="4">
    <source>
        <dbReference type="Pfam" id="PF24798"/>
    </source>
</evidence>
<feature type="region of interest" description="Disordered" evidence="1">
    <location>
        <begin position="76"/>
        <end position="111"/>
    </location>
</feature>
<feature type="domain" description="CFAP74 third Ig-like" evidence="3">
    <location>
        <begin position="459"/>
        <end position="587"/>
    </location>
</feature>
<dbReference type="InterPro" id="IPR056306">
    <property type="entry name" value="Ig-CFAP74_2nd"/>
</dbReference>
<dbReference type="InterPro" id="IPR013783">
    <property type="entry name" value="Ig-like_fold"/>
</dbReference>
<protein>
    <submittedName>
        <fullName evidence="5">Uncharacterized protein</fullName>
    </submittedName>
</protein>
<sequence length="1393" mass="153898">KKKQNFVIQATSEKPNWLRSSLSDDLEIAARNSPQTTAVLSKQQNRSKSVTSNVVVFDDADGVLSDFISRKSDGYLKRRTRSRETQSQKTLRSTEQDFSQESDDESETDEKNRVKINEFSKYLPSKLERELLYETLKRTQENIVQPQIVGSREFHGEPFMCTPKEIWFKDFDVNVEMQMKLVLTNASYKAISCRYVDMTETLLDFVKIRFAPPGALSPGMCCTLDISFLPKLDRDLFGQVNFLCPTGPFSIPFRATTKKCVVSVDQNVVDFGSVVIGETAQHVIQLRNAGAKGVAYNVCRALDLILEDAHQSDEITEVKQIGEVMLTNQSNETPADDTSFLTTPVSQPACIKTKDSSGTITESDMMLSADVIANMLNDNKADTTPEFNIFGSTEGFLHPFSTVTMKIMWNPKACVLLSDKPAHLPGQGMEIFVIRFDDPLVDDIQIEARGQPKELPTYLSVETLEMGICWYDRLYQDCFAVHNRTNTALKVNFHVSHQVQNHLEVLPKTGFVQAQSRLLAQVKFLPRTSLGEDIKPSANELELENVGTDEDIQPDFDSNTGVLHVPIVASVAGQTYVLRLVMAAIVTTSDIELSPERIDFGIANITETVSSRLIVINHSLLLQTFGIVDAPEYVDIQPNDGFGTLLPKESLILELLFSPSKAKDYEFRLTCKTGIGRSFSVVCTGTGVYSPLRLSTYKIQFPCTPLDESTSVTFTVENIHVSSNPYTHIQPRIGSNGPVASVGPTAYEFIPINSVCSDPQSLWGSHTELNQQEQRSFLSILPCSETLNPGEKRRVTICFHPSLCKQMIREEAAGIVNRKRLRVISETAAATSLLETSESKPVKGSKKDKMFAEQRTVGGLNKKGTKTGEPQSSREGKDQPFIPIDAESITDDSVEYGDALARLSRAFPKRPVGESDISKEATETELQQRGTWPGCQIVYRVACFIADGPGSEYPSEPAPTYKTENTMFLEVTCPVARPALLVLSNQGHAKIDFGALCSGQQKVSCLLVENISLYRLKISSKPLNPVGPFELLHVRHLLNPKEKTFIKVKFQPNTKHEWCSERLTLLATPIEKDVNEQTYSEIQIPLTVKLMGLCVVPRVEISASRGLAAVIGESYSMCTHTLQFGCVLVTDFTEIELIIANPTEIVVQFHLFSDLQAPKGMQNISGLPVFLCVPSSGIIEPGGAKSIGVTFAPDHPSDLFYETFVLTLNKQSTNAHKIFMFGMGKANSVYIHTGEMLRLPRMQSNSVQDNDLGLQINSLTGVSHESSSTSALYSHLIIHASRPNEAKSEHQEPEVSNLQESDTQKLIRIGCLASSSAKKNAEYFIENMTELTSQGFSIVPSKGSVEPGGEQVVLCTWTPTPDIPIGTIVQAAAKIVTKGDSTNQHVINLLGIG</sequence>
<evidence type="ECO:0000259" key="2">
    <source>
        <dbReference type="Pfam" id="PF24770"/>
    </source>
</evidence>
<evidence type="ECO:0000313" key="6">
    <source>
        <dbReference type="Proteomes" id="UP000728185"/>
    </source>
</evidence>
<organism evidence="5 6">
    <name type="scientific">Fasciolopsis buskii</name>
    <dbReference type="NCBI Taxonomy" id="27845"/>
    <lineage>
        <taxon>Eukaryota</taxon>
        <taxon>Metazoa</taxon>
        <taxon>Spiralia</taxon>
        <taxon>Lophotrochozoa</taxon>
        <taxon>Platyhelminthes</taxon>
        <taxon>Trematoda</taxon>
        <taxon>Digenea</taxon>
        <taxon>Plagiorchiida</taxon>
        <taxon>Echinostomata</taxon>
        <taxon>Echinostomatoidea</taxon>
        <taxon>Fasciolidae</taxon>
        <taxon>Fasciolopsis</taxon>
    </lineage>
</organism>
<dbReference type="Gene3D" id="2.60.40.10">
    <property type="entry name" value="Immunoglobulins"/>
    <property type="match status" value="2"/>
</dbReference>